<evidence type="ECO:0000256" key="1">
    <source>
        <dbReference type="SAM" id="MobiDB-lite"/>
    </source>
</evidence>
<feature type="region of interest" description="Disordered" evidence="1">
    <location>
        <begin position="477"/>
        <end position="507"/>
    </location>
</feature>
<dbReference type="EMBL" id="AAMD01000289">
    <property type="protein sequence ID" value="EAU61998.1"/>
    <property type="molecule type" value="Genomic_DNA"/>
</dbReference>
<reference evidence="2 3" key="1">
    <citation type="submission" date="2006-04" db="EMBL/GenBank/DDBJ databases">
        <authorList>
            <person name="Nierman W.C."/>
        </authorList>
    </citation>
    <scope>NUCLEOTIDE SEQUENCE [LARGE SCALE GENOMIC DNA]</scope>
    <source>
        <strain evidence="2 3">DW4/3-1</strain>
    </source>
</reference>
<gene>
    <name evidence="2" type="ORF">STIAU_6387</name>
</gene>
<proteinExistence type="predicted"/>
<dbReference type="AlphaFoldDB" id="Q08ND7"/>
<feature type="compositionally biased region" description="Basic residues" evidence="1">
    <location>
        <begin position="357"/>
        <end position="370"/>
    </location>
</feature>
<feature type="region of interest" description="Disordered" evidence="1">
    <location>
        <begin position="140"/>
        <end position="185"/>
    </location>
</feature>
<feature type="region of interest" description="Disordered" evidence="1">
    <location>
        <begin position="1"/>
        <end position="39"/>
    </location>
</feature>
<feature type="region of interest" description="Disordered" evidence="1">
    <location>
        <begin position="342"/>
        <end position="371"/>
    </location>
</feature>
<feature type="compositionally biased region" description="Basic and acidic residues" evidence="1">
    <location>
        <begin position="482"/>
        <end position="498"/>
    </location>
</feature>
<evidence type="ECO:0000313" key="3">
    <source>
        <dbReference type="Proteomes" id="UP000032702"/>
    </source>
</evidence>
<sequence length="507" mass="55522">MPWPEAWHTPWHLRPTLPRKHPQQTPSGDASFSPVASGLRQKCTQSRLHEFKLSQGQRQLRLAQGRPALNQLEAAASADLEGAAGQLIRSLRQLLRAGRRLHQGFGHLHAPPGARHLHLGLTARAQQRLGRLRLERRALPDEPFSQAAFPDGHRENGGDAPGGHGPKARIGGVSQQVAGEPQRGQIARGGLTLAVSRRLHLGTRGRQIRPFAQGLQRRTLGAGLLHQALELKGRLHPHCLGQAQRQPQSLAGAAQLLVSRDERGARHLHILAHPDHVQLGARPELERALGERGAFQGLPQAHPVQLRGPLGGHGGHQRLGQPQREAALHILEVRLGPLFARTGGRQRAPGADIHQGLRQRRGTAHERRSRGLLSVDLPHHGASRGRQHGDIGIEQIVSDAPGQARIGQEGRQGLAPQRPGALDVGLCDPQVRGALAQHPEGLVPAADLPRRGGRGDEHGIIYLRLKRSRNRWRLSRVRKDHTRNAHTEAPKERKEAKIHTGKSPVRR</sequence>
<protein>
    <submittedName>
        <fullName evidence="2">Uncharacterized protein</fullName>
    </submittedName>
</protein>
<comment type="caution">
    <text evidence="2">The sequence shown here is derived from an EMBL/GenBank/DDBJ whole genome shotgun (WGS) entry which is preliminary data.</text>
</comment>
<name>Q08ND7_STIAD</name>
<accession>Q08ND7</accession>
<dbReference type="Proteomes" id="UP000032702">
    <property type="component" value="Unassembled WGS sequence"/>
</dbReference>
<evidence type="ECO:0000313" key="2">
    <source>
        <dbReference type="EMBL" id="EAU61998.1"/>
    </source>
</evidence>
<organism evidence="2 3">
    <name type="scientific">Stigmatella aurantiaca (strain DW4/3-1)</name>
    <dbReference type="NCBI Taxonomy" id="378806"/>
    <lineage>
        <taxon>Bacteria</taxon>
        <taxon>Pseudomonadati</taxon>
        <taxon>Myxococcota</taxon>
        <taxon>Myxococcia</taxon>
        <taxon>Myxococcales</taxon>
        <taxon>Cystobacterineae</taxon>
        <taxon>Archangiaceae</taxon>
        <taxon>Stigmatella</taxon>
    </lineage>
</organism>